<dbReference type="Proteomes" id="UP000657177">
    <property type="component" value="Unassembled WGS sequence"/>
</dbReference>
<dbReference type="CDD" id="cd22786">
    <property type="entry name" value="DPBB_YuiC-like"/>
    <property type="match status" value="1"/>
</dbReference>
<feature type="domain" description="G5" evidence="3">
    <location>
        <begin position="151"/>
        <end position="231"/>
    </location>
</feature>
<evidence type="ECO:0000256" key="1">
    <source>
        <dbReference type="ARBA" id="ARBA00022729"/>
    </source>
</evidence>
<evidence type="ECO:0000313" key="5">
    <source>
        <dbReference type="Proteomes" id="UP000657177"/>
    </source>
</evidence>
<comment type="caution">
    <text evidence="4">The sequence shown here is derived from an EMBL/GenBank/DDBJ whole genome shotgun (WGS) entry which is preliminary data.</text>
</comment>
<dbReference type="InterPro" id="IPR051933">
    <property type="entry name" value="Resuscitation_pf_RpfB"/>
</dbReference>
<dbReference type="InterPro" id="IPR011098">
    <property type="entry name" value="G5_dom"/>
</dbReference>
<sequence>MQVRKVWAPGWRLPLRSGTYWVNILAGLAFFLLLFYAWRLQTIAVTVDGVQVKLTTTAPTVEAALAKAGVVVRSGDEVSPGLGTRVREGMTITIRRGVDFVIEADGQAIEVRMPPVTVAEALQRTGISLGTADRLSLPADAQVWAGLRLKVTRVTTERVTIESKFTPKVTYVNDANLDKGKQRVVNPGEPGILAREYTVVYEDGQEVSRQLVGERVEKPAVQKVIARGTRPVIRTANVAGGKTIRYTDVFIMEATAYEPGPQSCGIYADGYTYTGKKATYGIAAVDPKVIPLGTKLYIEGYGFAAAEDIGSDIKGNRIDVCYDTVREALLWGRKRVKVYILAP</sequence>
<dbReference type="GO" id="GO:0019867">
    <property type="term" value="C:outer membrane"/>
    <property type="evidence" value="ECO:0007669"/>
    <property type="project" value="InterPro"/>
</dbReference>
<organism evidence="4 5">
    <name type="scientific">Capillibacterium thermochitinicola</name>
    <dbReference type="NCBI Taxonomy" id="2699427"/>
    <lineage>
        <taxon>Bacteria</taxon>
        <taxon>Bacillati</taxon>
        <taxon>Bacillota</taxon>
        <taxon>Capillibacterium</taxon>
    </lineage>
</organism>
<dbReference type="AlphaFoldDB" id="A0A8J6I0H1"/>
<dbReference type="PROSITE" id="PS51109">
    <property type="entry name" value="G5"/>
    <property type="match status" value="1"/>
</dbReference>
<feature type="transmembrane region" description="Helical" evidence="2">
    <location>
        <begin position="20"/>
        <end position="38"/>
    </location>
</feature>
<dbReference type="Pfam" id="PF07501">
    <property type="entry name" value="G5"/>
    <property type="match status" value="1"/>
</dbReference>
<dbReference type="InterPro" id="IPR036908">
    <property type="entry name" value="RlpA-like_sf"/>
</dbReference>
<keyword evidence="2" id="KW-1133">Transmembrane helix</keyword>
<dbReference type="SUPFAM" id="SSF50685">
    <property type="entry name" value="Barwin-like endoglucanases"/>
    <property type="match status" value="1"/>
</dbReference>
<evidence type="ECO:0000313" key="4">
    <source>
        <dbReference type="EMBL" id="MBA2132029.1"/>
    </source>
</evidence>
<dbReference type="PANTHER" id="PTHR39160">
    <property type="entry name" value="CELL WALL-BINDING PROTEIN YOCH"/>
    <property type="match status" value="1"/>
</dbReference>
<dbReference type="Pfam" id="PF06725">
    <property type="entry name" value="3D"/>
    <property type="match status" value="1"/>
</dbReference>
<evidence type="ECO:0000259" key="3">
    <source>
        <dbReference type="PROSITE" id="PS51109"/>
    </source>
</evidence>
<proteinExistence type="predicted"/>
<accession>A0A8J6I0H1</accession>
<dbReference type="GO" id="GO:0009254">
    <property type="term" value="P:peptidoglycan turnover"/>
    <property type="evidence" value="ECO:0007669"/>
    <property type="project" value="InterPro"/>
</dbReference>
<keyword evidence="5" id="KW-1185">Reference proteome</keyword>
<keyword evidence="2" id="KW-0812">Transmembrane</keyword>
<reference evidence="4" key="1">
    <citation type="submission" date="2020-06" db="EMBL/GenBank/DDBJ databases">
        <title>Novel chitinolytic bacterium.</title>
        <authorList>
            <person name="Ungkulpasvich U."/>
            <person name="Kosugi A."/>
            <person name="Uke A."/>
        </authorList>
    </citation>
    <scope>NUCLEOTIDE SEQUENCE</scope>
    <source>
        <strain evidence="4">UUS1-1</strain>
    </source>
</reference>
<evidence type="ECO:0000256" key="2">
    <source>
        <dbReference type="SAM" id="Phobius"/>
    </source>
</evidence>
<dbReference type="InterPro" id="IPR007137">
    <property type="entry name" value="DUF348"/>
</dbReference>
<keyword evidence="2" id="KW-0472">Membrane</keyword>
<dbReference type="InterPro" id="IPR010611">
    <property type="entry name" value="3D_dom"/>
</dbReference>
<dbReference type="EMBL" id="JAAKDE010000001">
    <property type="protein sequence ID" value="MBA2132029.1"/>
    <property type="molecule type" value="Genomic_DNA"/>
</dbReference>
<dbReference type="GO" id="GO:0004553">
    <property type="term" value="F:hydrolase activity, hydrolyzing O-glycosyl compounds"/>
    <property type="evidence" value="ECO:0007669"/>
    <property type="project" value="InterPro"/>
</dbReference>
<gene>
    <name evidence="4" type="ORF">G5B42_00425</name>
</gene>
<dbReference type="Gene3D" id="2.40.40.10">
    <property type="entry name" value="RlpA-like domain"/>
    <property type="match status" value="1"/>
</dbReference>
<protein>
    <submittedName>
        <fullName evidence="4">DUF348 domain-containing protein</fullName>
    </submittedName>
</protein>
<dbReference type="Gene3D" id="2.20.230.10">
    <property type="entry name" value="Resuscitation-promoting factor rpfb"/>
    <property type="match status" value="1"/>
</dbReference>
<name>A0A8J6I0H1_9FIRM</name>
<dbReference type="SMART" id="SM01208">
    <property type="entry name" value="G5"/>
    <property type="match status" value="1"/>
</dbReference>
<dbReference type="Pfam" id="PF03990">
    <property type="entry name" value="DUF348"/>
    <property type="match status" value="2"/>
</dbReference>
<keyword evidence="1" id="KW-0732">Signal</keyword>
<dbReference type="PANTHER" id="PTHR39160:SF4">
    <property type="entry name" value="RESUSCITATION-PROMOTING FACTOR RPFB"/>
    <property type="match status" value="1"/>
</dbReference>